<name>A0A4R3VXE7_9SPHI</name>
<evidence type="ECO:0000313" key="3">
    <source>
        <dbReference type="Proteomes" id="UP000295197"/>
    </source>
</evidence>
<dbReference type="EMBL" id="SMBZ01000028">
    <property type="protein sequence ID" value="TCV11385.1"/>
    <property type="molecule type" value="Genomic_DNA"/>
</dbReference>
<evidence type="ECO:0000313" key="2">
    <source>
        <dbReference type="EMBL" id="TCV11385.1"/>
    </source>
</evidence>
<proteinExistence type="predicted"/>
<dbReference type="AlphaFoldDB" id="A0A4R3VXE7"/>
<feature type="domain" description="Fic/DOC N-terminal" evidence="1">
    <location>
        <begin position="27"/>
        <end position="90"/>
    </location>
</feature>
<comment type="caution">
    <text evidence="2">The sequence shown here is derived from an EMBL/GenBank/DDBJ whole genome shotgun (WGS) entry which is preliminary data.</text>
</comment>
<gene>
    <name evidence="2" type="ORF">EDC17_102820</name>
</gene>
<keyword evidence="3" id="KW-1185">Reference proteome</keyword>
<dbReference type="OrthoDB" id="9814400at2"/>
<sequence>MPYDRTKPFNDLPLMPPVAISEGIDILKKLVTAAKALAGVNNNVQRLPNPYILVNTIALQKAKASSAIENIFTTEDELYKAVSDTVQERHANPATMEQIKTEDDNDWLTAADDIDKAARVCLKYILTKAAEEAGSGESKAILNIA</sequence>
<evidence type="ECO:0000259" key="1">
    <source>
        <dbReference type="Pfam" id="PF13784"/>
    </source>
</evidence>
<dbReference type="RefSeq" id="WP_132778078.1">
    <property type="nucleotide sequence ID" value="NZ_SMBZ01000028.1"/>
</dbReference>
<dbReference type="Pfam" id="PF13784">
    <property type="entry name" value="Fic_N"/>
    <property type="match status" value="1"/>
</dbReference>
<dbReference type="InterPro" id="IPR025758">
    <property type="entry name" value="Fic/DOC_N"/>
</dbReference>
<dbReference type="Proteomes" id="UP000295197">
    <property type="component" value="Unassembled WGS sequence"/>
</dbReference>
<organism evidence="2 3">
    <name type="scientific">Sphingobacterium alimentarium</name>
    <dbReference type="NCBI Taxonomy" id="797292"/>
    <lineage>
        <taxon>Bacteria</taxon>
        <taxon>Pseudomonadati</taxon>
        <taxon>Bacteroidota</taxon>
        <taxon>Sphingobacteriia</taxon>
        <taxon>Sphingobacteriales</taxon>
        <taxon>Sphingobacteriaceae</taxon>
        <taxon>Sphingobacterium</taxon>
    </lineage>
</organism>
<reference evidence="2 3" key="1">
    <citation type="submission" date="2019-03" db="EMBL/GenBank/DDBJ databases">
        <title>Genomic Encyclopedia of Type Strains, Phase IV (KMG-IV): sequencing the most valuable type-strain genomes for metagenomic binning, comparative biology and taxonomic classification.</title>
        <authorList>
            <person name="Goeker M."/>
        </authorList>
    </citation>
    <scope>NUCLEOTIDE SEQUENCE [LARGE SCALE GENOMIC DNA]</scope>
    <source>
        <strain evidence="2 3">DSM 22362</strain>
    </source>
</reference>
<accession>A0A4R3VXE7</accession>
<protein>
    <submittedName>
        <fullName evidence="2">Fic/DOC family protein</fullName>
    </submittedName>
</protein>